<dbReference type="Proteomes" id="UP000183926">
    <property type="component" value="Unassembled WGS sequence"/>
</dbReference>
<protein>
    <recommendedName>
        <fullName evidence="3">PEP-CTERM protein-sorting domain-containing protein</fullName>
    </recommendedName>
</protein>
<accession>A0A1I7GB97</accession>
<gene>
    <name evidence="1" type="ORF">SAMN05216339_102347</name>
</gene>
<proteinExistence type="predicted"/>
<evidence type="ECO:0008006" key="3">
    <source>
        <dbReference type="Google" id="ProtNLM"/>
    </source>
</evidence>
<evidence type="ECO:0000313" key="1">
    <source>
        <dbReference type="EMBL" id="SFU45719.1"/>
    </source>
</evidence>
<name>A0A1I7GB97_9PROT</name>
<reference evidence="1 2" key="1">
    <citation type="submission" date="2016-10" db="EMBL/GenBank/DDBJ databases">
        <authorList>
            <person name="de Groot N.N."/>
        </authorList>
    </citation>
    <scope>NUCLEOTIDE SEQUENCE [LARGE SCALE GENOMIC DNA]</scope>
    <source>
        <strain evidence="1 2">Nm24</strain>
    </source>
</reference>
<dbReference type="EMBL" id="FPBL01000002">
    <property type="protein sequence ID" value="SFU45719.1"/>
    <property type="molecule type" value="Genomic_DNA"/>
</dbReference>
<sequence>MKFSPNYQLYGMKHKVRLAGVNFCDDNLVIKQEEAQKLDKQSGAVLMLFSSDTDYSQVLRLTVAGVESPENPIPELATILLIGLGSMMMLWQWRRS</sequence>
<evidence type="ECO:0000313" key="2">
    <source>
        <dbReference type="Proteomes" id="UP000183926"/>
    </source>
</evidence>
<organism evidence="1 2">
    <name type="scientific">Nitrosomonas eutropha</name>
    <dbReference type="NCBI Taxonomy" id="916"/>
    <lineage>
        <taxon>Bacteria</taxon>
        <taxon>Pseudomonadati</taxon>
        <taxon>Pseudomonadota</taxon>
        <taxon>Betaproteobacteria</taxon>
        <taxon>Nitrosomonadales</taxon>
        <taxon>Nitrosomonadaceae</taxon>
        <taxon>Nitrosomonas</taxon>
    </lineage>
</organism>
<dbReference type="AlphaFoldDB" id="A0A1I7GB97"/>
<dbReference type="RefSeq" id="WP_074927403.1">
    <property type="nucleotide sequence ID" value="NZ_FPBL01000002.1"/>
</dbReference>